<protein>
    <recommendedName>
        <fullName evidence="3">DNA-directed DNA polymerase</fullName>
    </recommendedName>
</protein>
<dbReference type="InterPro" id="IPR023211">
    <property type="entry name" value="DNA_pol_palm_dom_sf"/>
</dbReference>
<proteinExistence type="predicted"/>
<dbReference type="PANTHER" id="PTHR33568">
    <property type="entry name" value="DNA POLYMERASE"/>
    <property type="match status" value="1"/>
</dbReference>
<dbReference type="PANTHER" id="PTHR33568:SF3">
    <property type="entry name" value="DNA-DIRECTED DNA POLYMERASE"/>
    <property type="match status" value="1"/>
</dbReference>
<comment type="caution">
    <text evidence="1">The sequence shown here is derived from an EMBL/GenBank/DDBJ whole genome shotgun (WGS) entry which is preliminary data.</text>
</comment>
<evidence type="ECO:0000313" key="1">
    <source>
        <dbReference type="EMBL" id="KAK9696077.1"/>
    </source>
</evidence>
<dbReference type="Proteomes" id="UP001458880">
    <property type="component" value="Unassembled WGS sequence"/>
</dbReference>
<dbReference type="InterPro" id="IPR043502">
    <property type="entry name" value="DNA/RNA_pol_sf"/>
</dbReference>
<dbReference type="GO" id="GO:0071897">
    <property type="term" value="P:DNA biosynthetic process"/>
    <property type="evidence" value="ECO:0007669"/>
    <property type="project" value="UniProtKB-ARBA"/>
</dbReference>
<sequence>MTESWTRLKLYSHLEKLDDRVLYYDTDSVIYSSRPGEWDVPIGSFLGEMTDELKCYGEGSYITTFASGGPKLYACIFPGTE</sequence>
<dbReference type="SUPFAM" id="SSF56672">
    <property type="entry name" value="DNA/RNA polymerases"/>
    <property type="match status" value="1"/>
</dbReference>
<dbReference type="AlphaFoldDB" id="A0AAW1J0P1"/>
<keyword evidence="2" id="KW-1185">Reference proteome</keyword>
<reference evidence="1 2" key="1">
    <citation type="journal article" date="2024" name="BMC Genomics">
        <title>De novo assembly and annotation of Popillia japonica's genome with initial clues to its potential as an invasive pest.</title>
        <authorList>
            <person name="Cucini C."/>
            <person name="Boschi S."/>
            <person name="Funari R."/>
            <person name="Cardaioli E."/>
            <person name="Iannotti N."/>
            <person name="Marturano G."/>
            <person name="Paoli F."/>
            <person name="Bruttini M."/>
            <person name="Carapelli A."/>
            <person name="Frati F."/>
            <person name="Nardi F."/>
        </authorList>
    </citation>
    <scope>NUCLEOTIDE SEQUENCE [LARGE SCALE GENOMIC DNA]</scope>
    <source>
        <strain evidence="1">DMR45628</strain>
    </source>
</reference>
<dbReference type="Gene3D" id="3.90.1600.10">
    <property type="entry name" value="Palm domain of DNA polymerase"/>
    <property type="match status" value="1"/>
</dbReference>
<organism evidence="1 2">
    <name type="scientific">Popillia japonica</name>
    <name type="common">Japanese beetle</name>
    <dbReference type="NCBI Taxonomy" id="7064"/>
    <lineage>
        <taxon>Eukaryota</taxon>
        <taxon>Metazoa</taxon>
        <taxon>Ecdysozoa</taxon>
        <taxon>Arthropoda</taxon>
        <taxon>Hexapoda</taxon>
        <taxon>Insecta</taxon>
        <taxon>Pterygota</taxon>
        <taxon>Neoptera</taxon>
        <taxon>Endopterygota</taxon>
        <taxon>Coleoptera</taxon>
        <taxon>Polyphaga</taxon>
        <taxon>Scarabaeiformia</taxon>
        <taxon>Scarabaeidae</taxon>
        <taxon>Rutelinae</taxon>
        <taxon>Popillia</taxon>
    </lineage>
</organism>
<gene>
    <name evidence="1" type="ORF">QE152_g32146</name>
</gene>
<dbReference type="EMBL" id="JASPKY010000462">
    <property type="protein sequence ID" value="KAK9696077.1"/>
    <property type="molecule type" value="Genomic_DNA"/>
</dbReference>
<name>A0AAW1J0P1_POPJA</name>
<evidence type="ECO:0000313" key="2">
    <source>
        <dbReference type="Proteomes" id="UP001458880"/>
    </source>
</evidence>
<accession>A0AAW1J0P1</accession>
<evidence type="ECO:0008006" key="3">
    <source>
        <dbReference type="Google" id="ProtNLM"/>
    </source>
</evidence>